<organism evidence="2 3">
    <name type="scientific">Ruicaihuangia caeni</name>
    <dbReference type="NCBI Taxonomy" id="3042517"/>
    <lineage>
        <taxon>Bacteria</taxon>
        <taxon>Bacillati</taxon>
        <taxon>Actinomycetota</taxon>
        <taxon>Actinomycetes</taxon>
        <taxon>Micrococcales</taxon>
        <taxon>Microbacteriaceae</taxon>
        <taxon>Ruicaihuangia</taxon>
    </lineage>
</organism>
<protein>
    <submittedName>
        <fullName evidence="2">Carboxymuconolactone decarboxylase family protein</fullName>
    </submittedName>
</protein>
<dbReference type="Gene3D" id="1.20.1290.10">
    <property type="entry name" value="AhpD-like"/>
    <property type="match status" value="1"/>
</dbReference>
<sequence>MTLAERVYLDKQHRSAFLALSALAKEAKTAALNAGLDEVLVELVNMRVSQLNGCAYCLDVHHRTALRVGVTEQRLAVLPAWRDTALFDERERAALALAESITLLPEPAVQDREYAFAASVLSEEQLSAVSWVTIAIGSMNRMSIASRHPVRPR</sequence>
<gene>
    <name evidence="2" type="ORF">QF206_04245</name>
</gene>
<name>A0AAW6T504_9MICO</name>
<evidence type="ECO:0000313" key="2">
    <source>
        <dbReference type="EMBL" id="MDI2098176.1"/>
    </source>
</evidence>
<dbReference type="NCBIfam" id="TIGR00778">
    <property type="entry name" value="ahpD_dom"/>
    <property type="match status" value="1"/>
</dbReference>
<dbReference type="SUPFAM" id="SSF69118">
    <property type="entry name" value="AhpD-like"/>
    <property type="match status" value="1"/>
</dbReference>
<dbReference type="AlphaFoldDB" id="A0AAW6T504"/>
<dbReference type="EMBL" id="JASATX010000001">
    <property type="protein sequence ID" value="MDI2098176.1"/>
    <property type="molecule type" value="Genomic_DNA"/>
</dbReference>
<dbReference type="Proteomes" id="UP001321506">
    <property type="component" value="Unassembled WGS sequence"/>
</dbReference>
<dbReference type="InterPro" id="IPR029032">
    <property type="entry name" value="AhpD-like"/>
</dbReference>
<feature type="domain" description="Carboxymuconolactone decarboxylase-like" evidence="1">
    <location>
        <begin position="29"/>
        <end position="99"/>
    </location>
</feature>
<dbReference type="Pfam" id="PF02627">
    <property type="entry name" value="CMD"/>
    <property type="match status" value="1"/>
</dbReference>
<accession>A0AAW6T504</accession>
<dbReference type="PANTHER" id="PTHR35446:SF2">
    <property type="entry name" value="CARBOXYMUCONOLACTONE DECARBOXYLASE-LIKE DOMAIN-CONTAINING PROTEIN"/>
    <property type="match status" value="1"/>
</dbReference>
<keyword evidence="3" id="KW-1185">Reference proteome</keyword>
<evidence type="ECO:0000259" key="1">
    <source>
        <dbReference type="Pfam" id="PF02627"/>
    </source>
</evidence>
<proteinExistence type="predicted"/>
<dbReference type="InterPro" id="IPR003779">
    <property type="entry name" value="CMD-like"/>
</dbReference>
<dbReference type="GO" id="GO:0051920">
    <property type="term" value="F:peroxiredoxin activity"/>
    <property type="evidence" value="ECO:0007669"/>
    <property type="project" value="InterPro"/>
</dbReference>
<dbReference type="RefSeq" id="WP_281487930.1">
    <property type="nucleotide sequence ID" value="NZ_CP159582.1"/>
</dbReference>
<evidence type="ECO:0000313" key="3">
    <source>
        <dbReference type="Proteomes" id="UP001321506"/>
    </source>
</evidence>
<dbReference type="InterPro" id="IPR004675">
    <property type="entry name" value="AhpD_core"/>
</dbReference>
<comment type="caution">
    <text evidence="2">The sequence shown here is derived from an EMBL/GenBank/DDBJ whole genome shotgun (WGS) entry which is preliminary data.</text>
</comment>
<dbReference type="PANTHER" id="PTHR35446">
    <property type="entry name" value="SI:CH211-175M2.5"/>
    <property type="match status" value="1"/>
</dbReference>
<reference evidence="2 3" key="1">
    <citation type="submission" date="2023-04" db="EMBL/GenBank/DDBJ databases">
        <title>Klugiella caeni sp. nov. isolated from the sludge of biochemical tank.</title>
        <authorList>
            <person name="Geng K."/>
        </authorList>
    </citation>
    <scope>NUCLEOTIDE SEQUENCE [LARGE SCALE GENOMIC DNA]</scope>
    <source>
        <strain evidence="2 3">YN-L-19</strain>
    </source>
</reference>